<accession>A0A9X2MI29</accession>
<evidence type="ECO:0000313" key="16">
    <source>
        <dbReference type="Proteomes" id="UP001142078"/>
    </source>
</evidence>
<dbReference type="Pfam" id="PF14748">
    <property type="entry name" value="P5CR_dimer"/>
    <property type="match status" value="1"/>
</dbReference>
<dbReference type="HAMAP" id="MF_01925">
    <property type="entry name" value="P5C_reductase"/>
    <property type="match status" value="1"/>
</dbReference>
<evidence type="ECO:0000256" key="8">
    <source>
        <dbReference type="ARBA" id="ARBA00058118"/>
    </source>
</evidence>
<dbReference type="PROSITE" id="PS00521">
    <property type="entry name" value="P5CR"/>
    <property type="match status" value="1"/>
</dbReference>
<dbReference type="PANTHER" id="PTHR11645">
    <property type="entry name" value="PYRROLINE-5-CARBOXYLATE REDUCTASE"/>
    <property type="match status" value="1"/>
</dbReference>
<keyword evidence="4 9" id="KW-0028">Amino-acid biosynthesis</keyword>
<feature type="binding site" evidence="11">
    <location>
        <begin position="8"/>
        <end position="13"/>
    </location>
    <ligand>
        <name>NADP(+)</name>
        <dbReference type="ChEBI" id="CHEBI:58349"/>
    </ligand>
</feature>
<protein>
    <recommendedName>
        <fullName evidence="9 10">Pyrroline-5-carboxylate reductase</fullName>
        <shortName evidence="9">P5C reductase</shortName>
        <shortName evidence="9">P5CR</shortName>
        <ecNumber evidence="9 10">1.5.1.2</ecNumber>
    </recommendedName>
    <alternativeName>
        <fullName evidence="9">PCA reductase</fullName>
    </alternativeName>
</protein>
<keyword evidence="3 9" id="KW-0963">Cytoplasm</keyword>
<comment type="catalytic activity">
    <reaction evidence="9">
        <text>L-proline + NAD(+) = (S)-1-pyrroline-5-carboxylate + NADH + 2 H(+)</text>
        <dbReference type="Rhea" id="RHEA:14105"/>
        <dbReference type="ChEBI" id="CHEBI:15378"/>
        <dbReference type="ChEBI" id="CHEBI:17388"/>
        <dbReference type="ChEBI" id="CHEBI:57540"/>
        <dbReference type="ChEBI" id="CHEBI:57945"/>
        <dbReference type="ChEBI" id="CHEBI:60039"/>
        <dbReference type="EC" id="1.5.1.2"/>
    </reaction>
</comment>
<evidence type="ECO:0000256" key="9">
    <source>
        <dbReference type="HAMAP-Rule" id="MF_01925"/>
    </source>
</evidence>
<evidence type="ECO:0000256" key="6">
    <source>
        <dbReference type="ARBA" id="ARBA00022857"/>
    </source>
</evidence>
<dbReference type="EC" id="1.5.1.2" evidence="9 10"/>
<dbReference type="SUPFAM" id="SSF51735">
    <property type="entry name" value="NAD(P)-binding Rossmann-fold domains"/>
    <property type="match status" value="1"/>
</dbReference>
<dbReference type="EMBL" id="JANJZL010000004">
    <property type="protein sequence ID" value="MCR2043931.1"/>
    <property type="molecule type" value="Genomic_DNA"/>
</dbReference>
<dbReference type="Proteomes" id="UP001142078">
    <property type="component" value="Unassembled WGS sequence"/>
</dbReference>
<dbReference type="InterPro" id="IPR029036">
    <property type="entry name" value="P5CR_dimer"/>
</dbReference>
<evidence type="ECO:0000256" key="7">
    <source>
        <dbReference type="ARBA" id="ARBA00023002"/>
    </source>
</evidence>
<dbReference type="InterPro" id="IPR000304">
    <property type="entry name" value="Pyrroline-COOH_reductase"/>
</dbReference>
<evidence type="ECO:0000256" key="2">
    <source>
        <dbReference type="ARBA" id="ARBA00005525"/>
    </source>
</evidence>
<dbReference type="Gene3D" id="3.40.50.720">
    <property type="entry name" value="NAD(P)-binding Rossmann-like Domain"/>
    <property type="match status" value="1"/>
</dbReference>
<organism evidence="15 16">
    <name type="scientific">Anaerosalibacter massiliensis</name>
    <dbReference type="NCBI Taxonomy" id="1347392"/>
    <lineage>
        <taxon>Bacteria</taxon>
        <taxon>Bacillati</taxon>
        <taxon>Bacillota</taxon>
        <taxon>Tissierellia</taxon>
        <taxon>Tissierellales</taxon>
        <taxon>Sporanaerobacteraceae</taxon>
        <taxon>Anaerosalibacter</taxon>
    </lineage>
</organism>
<feature type="binding site" evidence="11">
    <location>
        <position position="57"/>
    </location>
    <ligand>
        <name>NADPH</name>
        <dbReference type="ChEBI" id="CHEBI:57783"/>
    </ligand>
</feature>
<keyword evidence="5 9" id="KW-0641">Proline biosynthesis</keyword>
<evidence type="ECO:0000256" key="10">
    <source>
        <dbReference type="NCBIfam" id="TIGR00112"/>
    </source>
</evidence>
<proteinExistence type="inferred from homology"/>
<feature type="domain" description="Pyrroline-5-carboxylate reductase catalytic N-terminal" evidence="13">
    <location>
        <begin position="4"/>
        <end position="99"/>
    </location>
</feature>
<evidence type="ECO:0000256" key="1">
    <source>
        <dbReference type="ARBA" id="ARBA00004496"/>
    </source>
</evidence>
<dbReference type="InterPro" id="IPR008927">
    <property type="entry name" value="6-PGluconate_DH-like_C_sf"/>
</dbReference>
<evidence type="ECO:0000256" key="11">
    <source>
        <dbReference type="PIRSR" id="PIRSR000193-1"/>
    </source>
</evidence>
<dbReference type="GO" id="GO:0004735">
    <property type="term" value="F:pyrroline-5-carboxylate reductase activity"/>
    <property type="evidence" value="ECO:0007669"/>
    <property type="project" value="UniProtKB-UniRule"/>
</dbReference>
<feature type="domain" description="Pyrroline-5-carboxylate reductase dimerisation" evidence="14">
    <location>
        <begin position="162"/>
        <end position="266"/>
    </location>
</feature>
<gene>
    <name evidence="9 15" type="primary">proC</name>
    <name evidence="15" type="ORF">NSA23_07325</name>
</gene>
<dbReference type="SUPFAM" id="SSF48179">
    <property type="entry name" value="6-phosphogluconate dehydrogenase C-terminal domain-like"/>
    <property type="match status" value="1"/>
</dbReference>
<dbReference type="AlphaFoldDB" id="A0A9X2MI29"/>
<dbReference type="InterPro" id="IPR053790">
    <property type="entry name" value="P5CR-like_CS"/>
</dbReference>
<evidence type="ECO:0000259" key="13">
    <source>
        <dbReference type="Pfam" id="PF03807"/>
    </source>
</evidence>
<name>A0A9X2MI29_9FIRM</name>
<comment type="catalytic activity">
    <reaction evidence="9 12">
        <text>L-proline + NADP(+) = (S)-1-pyrroline-5-carboxylate + NADPH + 2 H(+)</text>
        <dbReference type="Rhea" id="RHEA:14109"/>
        <dbReference type="ChEBI" id="CHEBI:15378"/>
        <dbReference type="ChEBI" id="CHEBI:17388"/>
        <dbReference type="ChEBI" id="CHEBI:57783"/>
        <dbReference type="ChEBI" id="CHEBI:58349"/>
        <dbReference type="ChEBI" id="CHEBI:60039"/>
        <dbReference type="EC" id="1.5.1.2"/>
    </reaction>
</comment>
<evidence type="ECO:0000313" key="15">
    <source>
        <dbReference type="EMBL" id="MCR2043931.1"/>
    </source>
</evidence>
<dbReference type="NCBIfam" id="TIGR00112">
    <property type="entry name" value="proC"/>
    <property type="match status" value="1"/>
</dbReference>
<dbReference type="PIRSF" id="PIRSF000193">
    <property type="entry name" value="Pyrrol-5-carb_rd"/>
    <property type="match status" value="1"/>
</dbReference>
<comment type="function">
    <text evidence="8 9">Catalyzes the reduction of 1-pyrroline-5-carboxylate (PCA) to L-proline.</text>
</comment>
<evidence type="ECO:0000259" key="14">
    <source>
        <dbReference type="Pfam" id="PF14748"/>
    </source>
</evidence>
<dbReference type="RefSeq" id="WP_042683045.1">
    <property type="nucleotide sequence ID" value="NZ_CABKTM010000049.1"/>
</dbReference>
<dbReference type="OrthoDB" id="9805754at2"/>
<reference evidence="15" key="1">
    <citation type="submission" date="2022-07" db="EMBL/GenBank/DDBJ databases">
        <title>Enhanced cultured diversity of the mouse gut microbiota enables custom-made synthetic communities.</title>
        <authorList>
            <person name="Afrizal A."/>
        </authorList>
    </citation>
    <scope>NUCLEOTIDE SEQUENCE</scope>
    <source>
        <strain evidence="15">DSM 29482</strain>
    </source>
</reference>
<comment type="subcellular location">
    <subcellularLocation>
        <location evidence="1 9">Cytoplasm</location>
    </subcellularLocation>
</comment>
<evidence type="ECO:0000256" key="12">
    <source>
        <dbReference type="RuleBase" id="RU003903"/>
    </source>
</evidence>
<dbReference type="Pfam" id="PF03807">
    <property type="entry name" value="F420_oxidored"/>
    <property type="match status" value="1"/>
</dbReference>
<keyword evidence="6 9" id="KW-0521">NADP</keyword>
<dbReference type="FunFam" id="1.10.3730.10:FF:000001">
    <property type="entry name" value="Pyrroline-5-carboxylate reductase"/>
    <property type="match status" value="1"/>
</dbReference>
<evidence type="ECO:0000256" key="3">
    <source>
        <dbReference type="ARBA" id="ARBA00022490"/>
    </source>
</evidence>
<sequence>MSKKLGFIGNGNMGRAMMGGIINADVFAPENIIVSDIHEEGLKAVKEEYGVNISLNNKDVAKFSDIIILSVKPNLYPLIISGIKDDVKEDVIIVTIAAGRKIEDTEKEFRRKIKVVRVMPNTPALVGEGMSAICPSEAVTREELKEIIDIFESFGKAEVVAENLMDAVTSVSGSSPAYVYIFIEAMADAAVLDGIPRDKAYTMAAQAVLGSAKMVLETGMHPGALKDMVSSPGGTTIEAVATLEEKGFRNAVISAMRACTKKSKEMSK</sequence>
<keyword evidence="16" id="KW-1185">Reference proteome</keyword>
<dbReference type="InterPro" id="IPR028939">
    <property type="entry name" value="P5C_Rdtase_cat_N"/>
</dbReference>
<dbReference type="GO" id="GO:0005737">
    <property type="term" value="C:cytoplasm"/>
    <property type="evidence" value="ECO:0007669"/>
    <property type="project" value="UniProtKB-SubCell"/>
</dbReference>
<dbReference type="PANTHER" id="PTHR11645:SF0">
    <property type="entry name" value="PYRROLINE-5-CARBOXYLATE REDUCTASE 3"/>
    <property type="match status" value="1"/>
</dbReference>
<comment type="pathway">
    <text evidence="9 12">Amino-acid biosynthesis; L-proline biosynthesis; L-proline from L-glutamate 5-semialdehyde: step 1/1.</text>
</comment>
<dbReference type="GO" id="GO:0055129">
    <property type="term" value="P:L-proline biosynthetic process"/>
    <property type="evidence" value="ECO:0007669"/>
    <property type="project" value="UniProtKB-UniRule"/>
</dbReference>
<evidence type="ECO:0000256" key="5">
    <source>
        <dbReference type="ARBA" id="ARBA00022650"/>
    </source>
</evidence>
<dbReference type="FunFam" id="3.40.50.720:FF:000190">
    <property type="entry name" value="Pyrroline-5-carboxylate reductase"/>
    <property type="match status" value="1"/>
</dbReference>
<dbReference type="InterPro" id="IPR036291">
    <property type="entry name" value="NAD(P)-bd_dom_sf"/>
</dbReference>
<comment type="similarity">
    <text evidence="2 9 12">Belongs to the pyrroline-5-carboxylate reductase family.</text>
</comment>
<keyword evidence="7 9" id="KW-0560">Oxidoreductase</keyword>
<evidence type="ECO:0000256" key="4">
    <source>
        <dbReference type="ARBA" id="ARBA00022605"/>
    </source>
</evidence>
<dbReference type="Gene3D" id="1.10.3730.10">
    <property type="entry name" value="ProC C-terminal domain-like"/>
    <property type="match status" value="1"/>
</dbReference>
<comment type="caution">
    <text evidence="15">The sequence shown here is derived from an EMBL/GenBank/DDBJ whole genome shotgun (WGS) entry which is preliminary data.</text>
</comment>